<dbReference type="SUPFAM" id="SSF56801">
    <property type="entry name" value="Acetyl-CoA synthetase-like"/>
    <property type="match status" value="1"/>
</dbReference>
<dbReference type="Proteomes" id="UP000641386">
    <property type="component" value="Unassembled WGS sequence"/>
</dbReference>
<accession>A0A919DTZ0</accession>
<protein>
    <recommendedName>
        <fullName evidence="1">Condensation domain-containing protein</fullName>
    </recommendedName>
</protein>
<dbReference type="GO" id="GO:0009239">
    <property type="term" value="P:enterobactin biosynthetic process"/>
    <property type="evidence" value="ECO:0007669"/>
    <property type="project" value="TreeGrafter"/>
</dbReference>
<dbReference type="AlphaFoldDB" id="A0A919DTZ0"/>
<dbReference type="GO" id="GO:0031177">
    <property type="term" value="F:phosphopantetheine binding"/>
    <property type="evidence" value="ECO:0007669"/>
    <property type="project" value="TreeGrafter"/>
</dbReference>
<name>A0A919DTZ0_9ACTN</name>
<proteinExistence type="predicted"/>
<dbReference type="GO" id="GO:0008610">
    <property type="term" value="P:lipid biosynthetic process"/>
    <property type="evidence" value="ECO:0007669"/>
    <property type="project" value="UniProtKB-ARBA"/>
</dbReference>
<dbReference type="PANTHER" id="PTHR45527">
    <property type="entry name" value="NONRIBOSOMAL PEPTIDE SYNTHETASE"/>
    <property type="match status" value="1"/>
</dbReference>
<reference evidence="2" key="2">
    <citation type="submission" date="2020-09" db="EMBL/GenBank/DDBJ databases">
        <authorList>
            <person name="Sun Q."/>
            <person name="Ohkuma M."/>
        </authorList>
    </citation>
    <scope>NUCLEOTIDE SEQUENCE</scope>
    <source>
        <strain evidence="2">JCM 3302</strain>
    </source>
</reference>
<sequence>MWLEQLLHPESVNGGFFAVLLRGPVTAEEVRTACAAVCAGHPQLRSLVVADGPAVRMAVHPVEAVLRFARVPLAAGPGQERAAARRWYRAERTGPWDLTGAAPIAFWLLEHGPGRCTLVVGVHHIAFDGRSKFVFARQFLAALRRLREGAAPAPDGPHPLPVHPPVDAELAQVLEYWLNADLPGLPGLSLPRDDLRTAQGAAPVHPTARFDLPAETGARLRALTRESGASLFTGLLAGVAARLHEYGNERFVLGIPVDTSLPGTREHIGLQVNVVPCLVEVPPGVTFRQLISVCRDALEVVRRFRRVPFSWVLRELRQRYGVDVTQGAFDRIGVSYPAVTTDLGDVPGVETEWDFFAPNSTRSFELILQLRREGEAVYGRLDFSTAVLSPAAADSLVAGYTRLLTEATARPDLPLTALMESHLTAPAAGDQACGAVGGPVEDFRPTREMAALSRTDGALRLELRDPVLGPLGSCAWHADDPLGLWLTHPAPGLRFRVTTTEGRALPRGVPGVLGHSGDPRPGRFRAWIDDRDRVRLLGTVERTYDWVGRRVESFEAVSALAALPGVRHVALDLGRPTPSGGPPRPRVDLTLAPGAPTDPRAWRRLLRRSWPAGWPAPTEIVLHGPDPAGDMA</sequence>
<evidence type="ECO:0000259" key="1">
    <source>
        <dbReference type="Pfam" id="PF00668"/>
    </source>
</evidence>
<dbReference type="Gene3D" id="3.30.559.10">
    <property type="entry name" value="Chloramphenicol acetyltransferase-like domain"/>
    <property type="match status" value="1"/>
</dbReference>
<dbReference type="PANTHER" id="PTHR45527:SF1">
    <property type="entry name" value="FATTY ACID SYNTHASE"/>
    <property type="match status" value="1"/>
</dbReference>
<dbReference type="InterPro" id="IPR001242">
    <property type="entry name" value="Condensation_dom"/>
</dbReference>
<dbReference type="InterPro" id="IPR023213">
    <property type="entry name" value="CAT-like_dom_sf"/>
</dbReference>
<dbReference type="GO" id="GO:0005829">
    <property type="term" value="C:cytosol"/>
    <property type="evidence" value="ECO:0007669"/>
    <property type="project" value="TreeGrafter"/>
</dbReference>
<reference evidence="2" key="1">
    <citation type="journal article" date="2014" name="Int. J. Syst. Evol. Microbiol.">
        <title>Complete genome sequence of Corynebacterium casei LMG S-19264T (=DSM 44701T), isolated from a smear-ripened cheese.</title>
        <authorList>
            <consortium name="US DOE Joint Genome Institute (JGI-PGF)"/>
            <person name="Walter F."/>
            <person name="Albersmeier A."/>
            <person name="Kalinowski J."/>
            <person name="Ruckert C."/>
        </authorList>
    </citation>
    <scope>NUCLEOTIDE SEQUENCE</scope>
    <source>
        <strain evidence="2">JCM 3302</strain>
    </source>
</reference>
<dbReference type="SUPFAM" id="SSF52777">
    <property type="entry name" value="CoA-dependent acyltransferases"/>
    <property type="match status" value="2"/>
</dbReference>
<gene>
    <name evidence="2" type="ORF">GCM10014715_37290</name>
</gene>
<feature type="domain" description="Condensation" evidence="1">
    <location>
        <begin position="19"/>
        <end position="416"/>
    </location>
</feature>
<dbReference type="Gene3D" id="3.30.559.30">
    <property type="entry name" value="Nonribosomal peptide synthetase, condensation domain"/>
    <property type="match status" value="1"/>
</dbReference>
<dbReference type="GO" id="GO:0043041">
    <property type="term" value="P:amino acid activation for nonribosomal peptide biosynthetic process"/>
    <property type="evidence" value="ECO:0007669"/>
    <property type="project" value="TreeGrafter"/>
</dbReference>
<organism evidence="2 3">
    <name type="scientific">Streptomyces spiralis</name>
    <dbReference type="NCBI Taxonomy" id="66376"/>
    <lineage>
        <taxon>Bacteria</taxon>
        <taxon>Bacillati</taxon>
        <taxon>Actinomycetota</taxon>
        <taxon>Actinomycetes</taxon>
        <taxon>Kitasatosporales</taxon>
        <taxon>Streptomycetaceae</taxon>
        <taxon>Streptomyces</taxon>
    </lineage>
</organism>
<evidence type="ECO:0000313" key="3">
    <source>
        <dbReference type="Proteomes" id="UP000641386"/>
    </source>
</evidence>
<keyword evidence="3" id="KW-1185">Reference proteome</keyword>
<dbReference type="Pfam" id="PF00668">
    <property type="entry name" value="Condensation"/>
    <property type="match status" value="1"/>
</dbReference>
<comment type="caution">
    <text evidence="2">The sequence shown here is derived from an EMBL/GenBank/DDBJ whole genome shotgun (WGS) entry which is preliminary data.</text>
</comment>
<dbReference type="GO" id="GO:0009366">
    <property type="term" value="C:enterobactin synthetase complex"/>
    <property type="evidence" value="ECO:0007669"/>
    <property type="project" value="TreeGrafter"/>
</dbReference>
<evidence type="ECO:0000313" key="2">
    <source>
        <dbReference type="EMBL" id="GHE78588.1"/>
    </source>
</evidence>
<dbReference type="EMBL" id="BNBC01000016">
    <property type="protein sequence ID" value="GHE78588.1"/>
    <property type="molecule type" value="Genomic_DNA"/>
</dbReference>
<dbReference type="GO" id="GO:0047527">
    <property type="term" value="F:2,3-dihydroxybenzoate-serine ligase activity"/>
    <property type="evidence" value="ECO:0007669"/>
    <property type="project" value="TreeGrafter"/>
</dbReference>